<organism evidence="2 3">
    <name type="scientific">Dyadobacter jejuensis</name>
    <dbReference type="NCBI Taxonomy" id="1082580"/>
    <lineage>
        <taxon>Bacteria</taxon>
        <taxon>Pseudomonadati</taxon>
        <taxon>Bacteroidota</taxon>
        <taxon>Cytophagia</taxon>
        <taxon>Cytophagales</taxon>
        <taxon>Spirosomataceae</taxon>
        <taxon>Dyadobacter</taxon>
    </lineage>
</organism>
<dbReference type="RefSeq" id="WP_109672743.1">
    <property type="nucleotide sequence ID" value="NZ_QGDT01000001.1"/>
</dbReference>
<dbReference type="EMBL" id="QGDT01000001">
    <property type="protein sequence ID" value="PWJ60494.1"/>
    <property type="molecule type" value="Genomic_DNA"/>
</dbReference>
<proteinExistence type="predicted"/>
<dbReference type="Pfam" id="PF20243">
    <property type="entry name" value="MbnP"/>
    <property type="match status" value="1"/>
</dbReference>
<sequence length="307" mass="33892">MKSLLKYIPVALSALIFVSCQDEKIREVEKIVNKEIYINEDFDPAKGVAKLSISHLVNGQPFQINKSFNDQEGNTYQFNEIRYWLSNIEFVTPAGEVVSVPNTYYLVENRDTLYYYGTTSNNQSTMKSDPKIREEVLVGNIPTGSYSKIRFSIGVDSVYNSNFTLRAGELDVNQMSQVGGWAWQTSYIFLRTKGTFLAKGGDPLSDATKFIAEIGGNSLYRTVELSLPAVTAMEAGSTAEIKLKADVLKLFGNGLPTVPDFKGSKPSGWSADPNLAPYQKFINASSVADMTTLSNNASEFITIDSAK</sequence>
<dbReference type="AlphaFoldDB" id="A0A316AT83"/>
<gene>
    <name evidence="2" type="ORF">CLV98_101678</name>
</gene>
<reference evidence="2 3" key="1">
    <citation type="submission" date="2018-03" db="EMBL/GenBank/DDBJ databases">
        <title>Genomic Encyclopedia of Archaeal and Bacterial Type Strains, Phase II (KMG-II): from individual species to whole genera.</title>
        <authorList>
            <person name="Goeker M."/>
        </authorList>
    </citation>
    <scope>NUCLEOTIDE SEQUENCE [LARGE SCALE GENOMIC DNA]</scope>
    <source>
        <strain evidence="2 3">DSM 100346</strain>
    </source>
</reference>
<feature type="domain" description="Copper-binding protein MbnP-like" evidence="1">
    <location>
        <begin position="50"/>
        <end position="253"/>
    </location>
</feature>
<evidence type="ECO:0000259" key="1">
    <source>
        <dbReference type="Pfam" id="PF20243"/>
    </source>
</evidence>
<dbReference type="PROSITE" id="PS51257">
    <property type="entry name" value="PROKAR_LIPOPROTEIN"/>
    <property type="match status" value="1"/>
</dbReference>
<evidence type="ECO:0000313" key="3">
    <source>
        <dbReference type="Proteomes" id="UP000245880"/>
    </source>
</evidence>
<accession>A0A316AT83</accession>
<evidence type="ECO:0000313" key="2">
    <source>
        <dbReference type="EMBL" id="PWJ60494.1"/>
    </source>
</evidence>
<dbReference type="Proteomes" id="UP000245880">
    <property type="component" value="Unassembled WGS sequence"/>
</dbReference>
<comment type="caution">
    <text evidence="2">The sequence shown here is derived from an EMBL/GenBank/DDBJ whole genome shotgun (WGS) entry which is preliminary data.</text>
</comment>
<protein>
    <recommendedName>
        <fullName evidence="1">Copper-binding protein MbnP-like domain-containing protein</fullName>
    </recommendedName>
</protein>
<name>A0A316AT83_9BACT</name>
<dbReference type="OrthoDB" id="1422031at2"/>
<dbReference type="InterPro" id="IPR046863">
    <property type="entry name" value="MbnP-like_dom"/>
</dbReference>
<keyword evidence="3" id="KW-1185">Reference proteome</keyword>